<evidence type="ECO:0000256" key="3">
    <source>
        <dbReference type="ARBA" id="ARBA00022553"/>
    </source>
</evidence>
<dbReference type="KEGG" id="mfn:Ga0123462_0515"/>
<accession>A0A2K8L570</accession>
<dbReference type="Gene3D" id="3.30.565.10">
    <property type="entry name" value="Histidine kinase-like ATPase, C-terminal domain"/>
    <property type="match status" value="1"/>
</dbReference>
<evidence type="ECO:0000256" key="7">
    <source>
        <dbReference type="ARBA" id="ARBA00022840"/>
    </source>
</evidence>
<dbReference type="PANTHER" id="PTHR43065">
    <property type="entry name" value="SENSOR HISTIDINE KINASE"/>
    <property type="match status" value="1"/>
</dbReference>
<dbReference type="InterPro" id="IPR003661">
    <property type="entry name" value="HisK_dim/P_dom"/>
</dbReference>
<dbReference type="InterPro" id="IPR005467">
    <property type="entry name" value="His_kinase_dom"/>
</dbReference>
<dbReference type="SUPFAM" id="SSF47384">
    <property type="entry name" value="Homodimeric domain of signal transducing histidine kinase"/>
    <property type="match status" value="1"/>
</dbReference>
<dbReference type="InterPro" id="IPR035965">
    <property type="entry name" value="PAS-like_dom_sf"/>
</dbReference>
<name>A0A2K8L570_9PROT</name>
<dbReference type="PRINTS" id="PR00344">
    <property type="entry name" value="BCTRLSENSOR"/>
</dbReference>
<dbReference type="InterPro" id="IPR001789">
    <property type="entry name" value="Sig_transdc_resp-reg_receiver"/>
</dbReference>
<feature type="domain" description="Histidine kinase" evidence="10">
    <location>
        <begin position="163"/>
        <end position="388"/>
    </location>
</feature>
<dbReference type="SMART" id="SM00091">
    <property type="entry name" value="PAS"/>
    <property type="match status" value="1"/>
</dbReference>
<reference evidence="12 13" key="1">
    <citation type="submission" date="2016-12" db="EMBL/GenBank/DDBJ databases">
        <title>Isolation and genomic insights into novel planktonic Zetaproteobacteria from stratified waters of the Chesapeake Bay.</title>
        <authorList>
            <person name="McAllister S.M."/>
            <person name="Kato S."/>
            <person name="Chan C.S."/>
            <person name="Chiu B.K."/>
            <person name="Field E.K."/>
        </authorList>
    </citation>
    <scope>NUCLEOTIDE SEQUENCE [LARGE SCALE GENOMIC DNA]</scope>
    <source>
        <strain evidence="12 13">CP-8</strain>
    </source>
</reference>
<evidence type="ECO:0000256" key="5">
    <source>
        <dbReference type="ARBA" id="ARBA00022741"/>
    </source>
</evidence>
<dbReference type="SMART" id="SM00387">
    <property type="entry name" value="HATPase_c"/>
    <property type="match status" value="1"/>
</dbReference>
<dbReference type="InterPro" id="IPR036097">
    <property type="entry name" value="HisK_dim/P_sf"/>
</dbReference>
<evidence type="ECO:0000256" key="6">
    <source>
        <dbReference type="ARBA" id="ARBA00022777"/>
    </source>
</evidence>
<keyword evidence="3 9" id="KW-0597">Phosphoprotein</keyword>
<evidence type="ECO:0000313" key="13">
    <source>
        <dbReference type="Proteomes" id="UP000231637"/>
    </source>
</evidence>
<keyword evidence="6" id="KW-0418">Kinase</keyword>
<dbReference type="SMART" id="SM00388">
    <property type="entry name" value="HisKA"/>
    <property type="match status" value="1"/>
</dbReference>
<dbReference type="PANTHER" id="PTHR43065:SF46">
    <property type="entry name" value="C4-DICARBOXYLATE TRANSPORT SENSOR PROTEIN DCTB"/>
    <property type="match status" value="1"/>
</dbReference>
<evidence type="ECO:0000259" key="10">
    <source>
        <dbReference type="PROSITE" id="PS50109"/>
    </source>
</evidence>
<evidence type="ECO:0000256" key="8">
    <source>
        <dbReference type="ARBA" id="ARBA00023012"/>
    </source>
</evidence>
<sequence length="525" mass="58567">MQPKGILEKRSGGYSVSKLNPYEEKLRALYDASPDTIMFLNEHGILDCNPATLKMFACTSSEEFLGRHLSEHSPPIQPDGRDSRTAADEQIAAAYRSGSNIFEWTHQKTNGEVFPAEVHLTLLKLKDGDILHATTKEISDRKKTATQFNQSQKMEALGTLVGGIAHDFNNILGGIVGNLFLAMRKLQDQPRALANLNNIEKLSDRAADMIQQLLTFARTNEVEKEHFSLTSFLKEAVKLTEAAIPESTIVTYEFCNQELTINADATQLHQVLLNLIINAQDAVAERPEPRIIIRLDEFEVDEHFINTHPDASSDYYAHVRVSDNGTGIRQEDIAHVLDPFFTTKEVGKGTGLGLAMVHRAIQEHNGILNIESKENQGTTIHLYLPLIAEEEQAMAAYNETEIEEGEGETILLVDDEADLLETTQGVLENLGYHVLTAADGLEAVDIFSNNQGIALVIMDVVMPRLGGSRAALRMREINPDIPIIFATGYDKKEALRPEERIERSLVMRKPLDIDTLSHRIKEIIR</sequence>
<dbReference type="InterPro" id="IPR036890">
    <property type="entry name" value="HATPase_C_sf"/>
</dbReference>
<dbReference type="Pfam" id="PF13426">
    <property type="entry name" value="PAS_9"/>
    <property type="match status" value="1"/>
</dbReference>
<evidence type="ECO:0000313" key="12">
    <source>
        <dbReference type="EMBL" id="ATX81389.1"/>
    </source>
</evidence>
<dbReference type="InterPro" id="IPR000014">
    <property type="entry name" value="PAS"/>
</dbReference>
<dbReference type="AlphaFoldDB" id="A0A2K8L570"/>
<dbReference type="NCBIfam" id="TIGR00229">
    <property type="entry name" value="sensory_box"/>
    <property type="match status" value="1"/>
</dbReference>
<proteinExistence type="predicted"/>
<dbReference type="InterPro" id="IPR011006">
    <property type="entry name" value="CheY-like_superfamily"/>
</dbReference>
<dbReference type="PROSITE" id="PS50110">
    <property type="entry name" value="RESPONSE_REGULATORY"/>
    <property type="match status" value="1"/>
</dbReference>
<keyword evidence="5" id="KW-0547">Nucleotide-binding</keyword>
<dbReference type="CDD" id="cd00130">
    <property type="entry name" value="PAS"/>
    <property type="match status" value="1"/>
</dbReference>
<dbReference type="EMBL" id="CP018800">
    <property type="protein sequence ID" value="ATX81389.1"/>
    <property type="molecule type" value="Genomic_DNA"/>
</dbReference>
<dbReference type="Gene3D" id="1.10.287.130">
    <property type="match status" value="1"/>
</dbReference>
<evidence type="ECO:0000256" key="2">
    <source>
        <dbReference type="ARBA" id="ARBA00012438"/>
    </source>
</evidence>
<feature type="domain" description="Response regulatory" evidence="11">
    <location>
        <begin position="409"/>
        <end position="524"/>
    </location>
</feature>
<dbReference type="Gene3D" id="3.40.50.2300">
    <property type="match status" value="1"/>
</dbReference>
<dbReference type="SUPFAM" id="SSF52172">
    <property type="entry name" value="CheY-like"/>
    <property type="match status" value="1"/>
</dbReference>
<dbReference type="PROSITE" id="PS50109">
    <property type="entry name" value="HIS_KIN"/>
    <property type="match status" value="1"/>
</dbReference>
<dbReference type="Pfam" id="PF00072">
    <property type="entry name" value="Response_reg"/>
    <property type="match status" value="1"/>
</dbReference>
<evidence type="ECO:0000256" key="9">
    <source>
        <dbReference type="PROSITE-ProRule" id="PRU00169"/>
    </source>
</evidence>
<dbReference type="Pfam" id="PF02518">
    <property type="entry name" value="HATPase_c"/>
    <property type="match status" value="1"/>
</dbReference>
<keyword evidence="8" id="KW-0902">Two-component regulatory system</keyword>
<dbReference type="Proteomes" id="UP000231637">
    <property type="component" value="Chromosome"/>
</dbReference>
<evidence type="ECO:0000256" key="1">
    <source>
        <dbReference type="ARBA" id="ARBA00000085"/>
    </source>
</evidence>
<dbReference type="EC" id="2.7.13.3" evidence="2"/>
<evidence type="ECO:0000259" key="11">
    <source>
        <dbReference type="PROSITE" id="PS50110"/>
    </source>
</evidence>
<evidence type="ECO:0000256" key="4">
    <source>
        <dbReference type="ARBA" id="ARBA00022679"/>
    </source>
</evidence>
<gene>
    <name evidence="12" type="ORF">Ga0123462_0515</name>
</gene>
<comment type="catalytic activity">
    <reaction evidence="1">
        <text>ATP + protein L-histidine = ADP + protein N-phospho-L-histidine.</text>
        <dbReference type="EC" id="2.7.13.3"/>
    </reaction>
</comment>
<keyword evidence="4" id="KW-0808">Transferase</keyword>
<dbReference type="GO" id="GO:0000155">
    <property type="term" value="F:phosphorelay sensor kinase activity"/>
    <property type="evidence" value="ECO:0007669"/>
    <property type="project" value="InterPro"/>
</dbReference>
<dbReference type="Pfam" id="PF00512">
    <property type="entry name" value="HisKA"/>
    <property type="match status" value="1"/>
</dbReference>
<dbReference type="CDD" id="cd00156">
    <property type="entry name" value="REC"/>
    <property type="match status" value="1"/>
</dbReference>
<dbReference type="GO" id="GO:0005524">
    <property type="term" value="F:ATP binding"/>
    <property type="evidence" value="ECO:0007669"/>
    <property type="project" value="UniProtKB-KW"/>
</dbReference>
<feature type="modified residue" description="4-aspartylphosphate" evidence="9">
    <location>
        <position position="459"/>
    </location>
</feature>
<dbReference type="InterPro" id="IPR003594">
    <property type="entry name" value="HATPase_dom"/>
</dbReference>
<dbReference type="SUPFAM" id="SSF55785">
    <property type="entry name" value="PYP-like sensor domain (PAS domain)"/>
    <property type="match status" value="1"/>
</dbReference>
<dbReference type="InterPro" id="IPR004358">
    <property type="entry name" value="Sig_transdc_His_kin-like_C"/>
</dbReference>
<dbReference type="SMART" id="SM00448">
    <property type="entry name" value="REC"/>
    <property type="match status" value="1"/>
</dbReference>
<dbReference type="Gene3D" id="3.30.450.20">
    <property type="entry name" value="PAS domain"/>
    <property type="match status" value="1"/>
</dbReference>
<dbReference type="CDD" id="cd00082">
    <property type="entry name" value="HisKA"/>
    <property type="match status" value="1"/>
</dbReference>
<protein>
    <recommendedName>
        <fullName evidence="2">histidine kinase</fullName>
        <ecNumber evidence="2">2.7.13.3</ecNumber>
    </recommendedName>
</protein>
<dbReference type="SUPFAM" id="SSF55874">
    <property type="entry name" value="ATPase domain of HSP90 chaperone/DNA topoisomerase II/histidine kinase"/>
    <property type="match status" value="1"/>
</dbReference>
<keyword evidence="7" id="KW-0067">ATP-binding</keyword>
<organism evidence="12 13">
    <name type="scientific">Mariprofundus ferrinatatus</name>
    <dbReference type="NCBI Taxonomy" id="1921087"/>
    <lineage>
        <taxon>Bacteria</taxon>
        <taxon>Pseudomonadati</taxon>
        <taxon>Pseudomonadota</taxon>
        <taxon>Candidatius Mariprofundia</taxon>
        <taxon>Mariprofundales</taxon>
        <taxon>Mariprofundaceae</taxon>
        <taxon>Mariprofundus</taxon>
    </lineage>
</organism>
<keyword evidence="13" id="KW-1185">Reference proteome</keyword>